<accession>A0A7D6CD89</accession>
<feature type="domain" description="GIY-YIG" evidence="10">
    <location>
        <begin position="16"/>
        <end position="95"/>
    </location>
</feature>
<evidence type="ECO:0000256" key="3">
    <source>
        <dbReference type="ARBA" id="ARBA00022769"/>
    </source>
</evidence>
<dbReference type="InterPro" id="IPR047296">
    <property type="entry name" value="GIY-YIG_UvrC_Cho"/>
</dbReference>
<dbReference type="PROSITE" id="PS50151">
    <property type="entry name" value="UVR"/>
    <property type="match status" value="1"/>
</dbReference>
<dbReference type="GO" id="GO:0009381">
    <property type="term" value="F:excinuclease ABC activity"/>
    <property type="evidence" value="ECO:0007669"/>
    <property type="project" value="UniProtKB-UniRule"/>
</dbReference>
<keyword evidence="1 7" id="KW-0963">Cytoplasm</keyword>
<dbReference type="SUPFAM" id="SSF82771">
    <property type="entry name" value="GIY-YIG endonuclease"/>
    <property type="match status" value="1"/>
</dbReference>
<feature type="domain" description="UvrC family homology region profile" evidence="11">
    <location>
        <begin position="259"/>
        <end position="517"/>
    </location>
</feature>
<dbReference type="InterPro" id="IPR003583">
    <property type="entry name" value="Hlx-hairpin-Hlx_DNA-bd_motif"/>
</dbReference>
<dbReference type="AlphaFoldDB" id="A0A7D6CD89"/>
<dbReference type="InterPro" id="IPR000305">
    <property type="entry name" value="GIY-YIG_endonuc"/>
</dbReference>
<evidence type="ECO:0000313" key="12">
    <source>
        <dbReference type="EMBL" id="QLJ97129.1"/>
    </source>
</evidence>
<dbReference type="Pfam" id="PF14520">
    <property type="entry name" value="HHH_5"/>
    <property type="match status" value="1"/>
</dbReference>
<dbReference type="Gene3D" id="4.10.860.10">
    <property type="entry name" value="UVR domain"/>
    <property type="match status" value="1"/>
</dbReference>
<keyword evidence="3 7" id="KW-0228">DNA excision</keyword>
<dbReference type="HAMAP" id="MF_00203">
    <property type="entry name" value="UvrC"/>
    <property type="match status" value="1"/>
</dbReference>
<dbReference type="Gene3D" id="3.40.1440.10">
    <property type="entry name" value="GIY-YIG endonuclease"/>
    <property type="match status" value="1"/>
</dbReference>
<proteinExistence type="inferred from homology"/>
<evidence type="ECO:0000259" key="11">
    <source>
        <dbReference type="PROSITE" id="PS50165"/>
    </source>
</evidence>
<keyword evidence="5 7" id="KW-0234">DNA repair</keyword>
<dbReference type="PROSITE" id="PS50165">
    <property type="entry name" value="UVRC"/>
    <property type="match status" value="1"/>
</dbReference>
<dbReference type="PANTHER" id="PTHR30562:SF1">
    <property type="entry name" value="UVRABC SYSTEM PROTEIN C"/>
    <property type="match status" value="1"/>
</dbReference>
<dbReference type="InterPro" id="IPR035901">
    <property type="entry name" value="GIY-YIG_endonuc_sf"/>
</dbReference>
<dbReference type="Pfam" id="PF22920">
    <property type="entry name" value="UvrC_RNaseH"/>
    <property type="match status" value="1"/>
</dbReference>
<dbReference type="GO" id="GO:0003677">
    <property type="term" value="F:DNA binding"/>
    <property type="evidence" value="ECO:0007669"/>
    <property type="project" value="UniProtKB-UniRule"/>
</dbReference>
<dbReference type="SUPFAM" id="SSF47781">
    <property type="entry name" value="RuvA domain 2-like"/>
    <property type="match status" value="1"/>
</dbReference>
<comment type="subcellular location">
    <subcellularLocation>
        <location evidence="7">Cytoplasm</location>
    </subcellularLocation>
</comment>
<keyword evidence="6 7" id="KW-0742">SOS response</keyword>
<dbReference type="Gene3D" id="3.30.420.340">
    <property type="entry name" value="UvrC, RNAse H endonuclease domain"/>
    <property type="match status" value="1"/>
</dbReference>
<reference evidence="12" key="1">
    <citation type="submission" date="2020-08" db="EMBL/GenBank/DDBJ databases">
        <title>A bifunctional nitrone conjugated secondary metabolite targeting the ribosome.</title>
        <authorList>
            <person name="Limbrick E.M."/>
            <person name="Graf M."/>
            <person name="Derewacz D.K."/>
            <person name="Nguyen F."/>
            <person name="Spraggins J.M."/>
            <person name="Wieland M."/>
            <person name="Ynigez-Gutierrez A.E."/>
            <person name="Reisman B.J."/>
            <person name="Zinshteyn B."/>
            <person name="McCulloch K."/>
            <person name="Iverson T.M."/>
            <person name="Green R."/>
            <person name="Wilson D.N."/>
            <person name="Bachmann B.O."/>
        </authorList>
    </citation>
    <scope>NUCLEOTIDE SEQUENCE</scope>
    <source>
        <strain evidence="12">Africana</strain>
    </source>
</reference>
<name>A0A7D6CD89_9ACTN</name>
<dbReference type="EMBL" id="CP058905">
    <property type="protein sequence ID" value="QLJ97129.1"/>
    <property type="molecule type" value="Genomic_DNA"/>
</dbReference>
<dbReference type="SUPFAM" id="SSF46600">
    <property type="entry name" value="C-terminal UvrC-binding domain of UvrB"/>
    <property type="match status" value="1"/>
</dbReference>
<feature type="region of interest" description="Disordered" evidence="8">
    <location>
        <begin position="471"/>
        <end position="490"/>
    </location>
</feature>
<keyword evidence="4 7" id="KW-0267">Excision nuclease</keyword>
<sequence>MADPSTYRPAPGTIPEAPGVYRFRDGTGRVIYVGKAKNLRSRLNSYFADLWGLHQRTQQMVTTAESVDWVTVGTEVEALQLEYTWIKQYDPRFNVRYRDDKSYPYLAVTLDEEFPRLQVMRGAKRKGVRYFGPYSHAWAIRETLDLLLRVFPARTCSAGVFKRAGQVGRPCLLGYIGKCSAPCVGSVTAEEHRDIVDGFCDFMAGRTDTMVRRLEREMTEASEALEFEKAARLRDDVAALRRAMEKQTVVLGDGTDADVVAFADDPLEAAVQVFHVRDGRVRGQRGWVVEKTEELTPGDLVHHFCTQVYGGERGEADVPRELLVPALPADADALADWLTGRRGSRVSLRVPQRGDKRSLLETVERNAKDALARHKLKRGSDLTIRGKALDEISDALGMRTSPLRIECFDVSQIQGTDVVASMVVFEDGLPRKSEYRRFVIRGATDDLSAMSEVLRRRFARYLDVRAETGELGEETAADPDRPGIDPTTGRPRRFAYPPQLVVVDGGAPQVAAAAQALAELGIDDVALCGLAKRLEEVWLPDDEFPVILPRTSEGLYLLQRVRDEAHRFAITFHRQRRSKRMTESALDSVPGLGEVRRKALLRHFGSLKRLAAASVEEMTEVPGVGRRTAEAITAALNPEAGPRPAEADAAEDSENPSEKST</sequence>
<dbReference type="Pfam" id="PF08459">
    <property type="entry name" value="UvrC_RNaseH_dom"/>
    <property type="match status" value="1"/>
</dbReference>
<dbReference type="InterPro" id="IPR001943">
    <property type="entry name" value="UVR_dom"/>
</dbReference>
<dbReference type="InterPro" id="IPR010994">
    <property type="entry name" value="RuvA_2-like"/>
</dbReference>
<dbReference type="InterPro" id="IPR001162">
    <property type="entry name" value="UvrC_RNase_H_dom"/>
</dbReference>
<dbReference type="NCBIfam" id="TIGR00194">
    <property type="entry name" value="uvrC"/>
    <property type="match status" value="1"/>
</dbReference>
<dbReference type="SMART" id="SM00278">
    <property type="entry name" value="HhH1"/>
    <property type="match status" value="2"/>
</dbReference>
<dbReference type="Pfam" id="PF01541">
    <property type="entry name" value="GIY-YIG"/>
    <property type="match status" value="1"/>
</dbReference>
<dbReference type="InterPro" id="IPR038476">
    <property type="entry name" value="UvrC_RNase_H_dom_sf"/>
</dbReference>
<comment type="similarity">
    <text evidence="7">Belongs to the UvrC family.</text>
</comment>
<dbReference type="PANTHER" id="PTHR30562">
    <property type="entry name" value="UVRC/OXIDOREDUCTASE"/>
    <property type="match status" value="1"/>
</dbReference>
<dbReference type="FunFam" id="3.30.420.340:FF:000003">
    <property type="entry name" value="UvrABC system protein C"/>
    <property type="match status" value="1"/>
</dbReference>
<keyword evidence="2 7" id="KW-0227">DNA damage</keyword>
<evidence type="ECO:0000256" key="2">
    <source>
        <dbReference type="ARBA" id="ARBA00022763"/>
    </source>
</evidence>
<dbReference type="GO" id="GO:0009432">
    <property type="term" value="P:SOS response"/>
    <property type="evidence" value="ECO:0007669"/>
    <property type="project" value="UniProtKB-UniRule"/>
</dbReference>
<organism evidence="12">
    <name type="scientific">Micromonospora carbonacea</name>
    <dbReference type="NCBI Taxonomy" id="47853"/>
    <lineage>
        <taxon>Bacteria</taxon>
        <taxon>Bacillati</taxon>
        <taxon>Actinomycetota</taxon>
        <taxon>Actinomycetes</taxon>
        <taxon>Micromonosporales</taxon>
        <taxon>Micromonosporaceae</taxon>
        <taxon>Micromonospora</taxon>
    </lineage>
</organism>
<feature type="domain" description="UVR" evidence="9">
    <location>
        <begin position="208"/>
        <end position="243"/>
    </location>
</feature>
<evidence type="ECO:0000259" key="10">
    <source>
        <dbReference type="PROSITE" id="PS50164"/>
    </source>
</evidence>
<dbReference type="GO" id="GO:0006289">
    <property type="term" value="P:nucleotide-excision repair"/>
    <property type="evidence" value="ECO:0007669"/>
    <property type="project" value="UniProtKB-UniRule"/>
</dbReference>
<dbReference type="GO" id="GO:0005737">
    <property type="term" value="C:cytoplasm"/>
    <property type="evidence" value="ECO:0007669"/>
    <property type="project" value="UniProtKB-SubCell"/>
</dbReference>
<dbReference type="Pfam" id="PF02151">
    <property type="entry name" value="UVR"/>
    <property type="match status" value="1"/>
</dbReference>
<protein>
    <recommendedName>
        <fullName evidence="7">UvrABC system protein C</fullName>
        <shortName evidence="7">Protein UvrC</shortName>
    </recommendedName>
    <alternativeName>
        <fullName evidence="7">Excinuclease ABC subunit C</fullName>
    </alternativeName>
</protein>
<dbReference type="Gene3D" id="1.10.150.20">
    <property type="entry name" value="5' to 3' exonuclease, C-terminal subdomain"/>
    <property type="match status" value="1"/>
</dbReference>
<dbReference type="NCBIfam" id="NF001824">
    <property type="entry name" value="PRK00558.1-5"/>
    <property type="match status" value="1"/>
</dbReference>
<dbReference type="PROSITE" id="PS50164">
    <property type="entry name" value="GIY_YIG"/>
    <property type="match status" value="1"/>
</dbReference>
<dbReference type="FunFam" id="3.40.1440.10:FF:000001">
    <property type="entry name" value="UvrABC system protein C"/>
    <property type="match status" value="1"/>
</dbReference>
<comment type="function">
    <text evidence="7">The UvrABC repair system catalyzes the recognition and processing of DNA lesions. UvrC both incises the 5' and 3' sides of the lesion. The N-terminal half is responsible for the 3' incision and the C-terminal half is responsible for the 5' incision.</text>
</comment>
<dbReference type="InterPro" id="IPR004791">
    <property type="entry name" value="UvrC"/>
</dbReference>
<comment type="subunit">
    <text evidence="7">Interacts with UvrB in an incision complex.</text>
</comment>
<dbReference type="GO" id="GO:0009380">
    <property type="term" value="C:excinuclease repair complex"/>
    <property type="evidence" value="ECO:0007669"/>
    <property type="project" value="InterPro"/>
</dbReference>
<evidence type="ECO:0000256" key="7">
    <source>
        <dbReference type="HAMAP-Rule" id="MF_00203"/>
    </source>
</evidence>
<evidence type="ECO:0000256" key="4">
    <source>
        <dbReference type="ARBA" id="ARBA00022881"/>
    </source>
</evidence>
<feature type="region of interest" description="Disordered" evidence="8">
    <location>
        <begin position="635"/>
        <end position="661"/>
    </location>
</feature>
<dbReference type="InterPro" id="IPR036876">
    <property type="entry name" value="UVR_dom_sf"/>
</dbReference>
<dbReference type="SMART" id="SM00465">
    <property type="entry name" value="GIYc"/>
    <property type="match status" value="1"/>
</dbReference>
<evidence type="ECO:0000256" key="5">
    <source>
        <dbReference type="ARBA" id="ARBA00023204"/>
    </source>
</evidence>
<dbReference type="InterPro" id="IPR050066">
    <property type="entry name" value="UvrABC_protein_C"/>
</dbReference>
<gene>
    <name evidence="7 12" type="primary">uvrC</name>
    <name evidence="12" type="ORF">HZU44_20020</name>
</gene>
<evidence type="ECO:0000256" key="8">
    <source>
        <dbReference type="SAM" id="MobiDB-lite"/>
    </source>
</evidence>
<evidence type="ECO:0000259" key="9">
    <source>
        <dbReference type="PROSITE" id="PS50151"/>
    </source>
</evidence>
<dbReference type="FunFam" id="1.10.150.20:FF:000005">
    <property type="entry name" value="UvrABC system protein C"/>
    <property type="match status" value="1"/>
</dbReference>
<evidence type="ECO:0000256" key="6">
    <source>
        <dbReference type="ARBA" id="ARBA00023236"/>
    </source>
</evidence>
<evidence type="ECO:0000256" key="1">
    <source>
        <dbReference type="ARBA" id="ARBA00022490"/>
    </source>
</evidence>
<dbReference type="CDD" id="cd10434">
    <property type="entry name" value="GIY-YIG_UvrC_Cho"/>
    <property type="match status" value="1"/>
</dbReference>